<organism evidence="1 2">
    <name type="scientific">Funneliformis mosseae</name>
    <name type="common">Endomycorrhizal fungus</name>
    <name type="synonym">Glomus mosseae</name>
    <dbReference type="NCBI Taxonomy" id="27381"/>
    <lineage>
        <taxon>Eukaryota</taxon>
        <taxon>Fungi</taxon>
        <taxon>Fungi incertae sedis</taxon>
        <taxon>Mucoromycota</taxon>
        <taxon>Glomeromycotina</taxon>
        <taxon>Glomeromycetes</taxon>
        <taxon>Glomerales</taxon>
        <taxon>Glomeraceae</taxon>
        <taxon>Funneliformis</taxon>
    </lineage>
</organism>
<evidence type="ECO:0000313" key="1">
    <source>
        <dbReference type="EMBL" id="CAG8488252.1"/>
    </source>
</evidence>
<keyword evidence="2" id="KW-1185">Reference proteome</keyword>
<comment type="caution">
    <text evidence="1">The sequence shown here is derived from an EMBL/GenBank/DDBJ whole genome shotgun (WGS) entry which is preliminary data.</text>
</comment>
<dbReference type="Proteomes" id="UP000789375">
    <property type="component" value="Unassembled WGS sequence"/>
</dbReference>
<proteinExistence type="predicted"/>
<reference evidence="1" key="1">
    <citation type="submission" date="2021-06" db="EMBL/GenBank/DDBJ databases">
        <authorList>
            <person name="Kallberg Y."/>
            <person name="Tangrot J."/>
            <person name="Rosling A."/>
        </authorList>
    </citation>
    <scope>NUCLEOTIDE SEQUENCE</scope>
    <source>
        <strain evidence="1">87-6 pot B 2015</strain>
    </source>
</reference>
<gene>
    <name evidence="1" type="ORF">FMOSSE_LOCUS3390</name>
</gene>
<protein>
    <submittedName>
        <fullName evidence="1">4229_t:CDS:1</fullName>
    </submittedName>
</protein>
<dbReference type="EMBL" id="CAJVPP010000501">
    <property type="protein sequence ID" value="CAG8488252.1"/>
    <property type="molecule type" value="Genomic_DNA"/>
</dbReference>
<sequence length="529" mass="62183">MTAVLRSKTYLDFKVPNKKYTYVYFKMVEAQFWQLKHYLGFRLKNDDIILPWSVVYDDWQVSLNRIAQNTIKKIPGCITVFCKELLNICNTFEGSEIRQRCEELYDDFYQRNLDKQIAERIRLLDTTVFSEHKFSEFLRASSKKRTGENNEASSSGKRVRHVDHADNFVPELFQNHEENEEVLSSDVECSNRKQDDDESILKIFGNEIEYSETMKGIYLEHKKHYPGNTIIDLRPRSKFFKQLSNKVVQDYNQEIEQKSGNLIPDNVHDFLVDFFSQELTEAEWQDKIDDLQSPKNDDKPNSDDKLLVATIRIIRRTLPQFIKAFSLGAFNPLQDIKAIEKPHLNSYVHPCLEAALWHVARINYIFGEIPSQNHVKRECADGAGYMTGADKFQLIYVEGARPKAKENKELADAEKIARNLETMFASIGRETINNRRRIPNGMAVFGGQSFRLRIHLFYLDYCEFCLHEIENANLPRDFTEMADFVWYYECILKWALLAYDMTVKFKEIRNQKRPSRQSYTNNIRLLDDH</sequence>
<accession>A0A9N8WK75</accession>
<name>A0A9N8WK75_FUNMO</name>
<dbReference type="AlphaFoldDB" id="A0A9N8WK75"/>
<evidence type="ECO:0000313" key="2">
    <source>
        <dbReference type="Proteomes" id="UP000789375"/>
    </source>
</evidence>